<keyword evidence="5" id="KW-0614">Plasmid</keyword>
<evidence type="ECO:0000256" key="1">
    <source>
        <dbReference type="ARBA" id="ARBA00008580"/>
    </source>
</evidence>
<accession>Q70W47</accession>
<protein>
    <recommendedName>
        <fullName evidence="2">Antitoxin ParD</fullName>
    </recommendedName>
</protein>
<gene>
    <name evidence="5" type="primary">ORF12</name>
</gene>
<dbReference type="InterPro" id="IPR038296">
    <property type="entry name" value="ParD_sf"/>
</dbReference>
<evidence type="ECO:0000313" key="5">
    <source>
        <dbReference type="EMBL" id="CAE46774.1"/>
    </source>
</evidence>
<evidence type="ECO:0000256" key="4">
    <source>
        <dbReference type="ARBA" id="ARBA00037106"/>
    </source>
</evidence>
<dbReference type="PANTHER" id="PTHR36582">
    <property type="entry name" value="ANTITOXIN PARD"/>
    <property type="match status" value="1"/>
</dbReference>
<geneLocation type="plasmid" evidence="5">
    <name>p29930</name>
</geneLocation>
<dbReference type="GO" id="GO:0006355">
    <property type="term" value="P:regulation of DNA-templated transcription"/>
    <property type="evidence" value="ECO:0007669"/>
    <property type="project" value="InterPro"/>
</dbReference>
<name>Q70W47_YEREN</name>
<dbReference type="PANTHER" id="PTHR36582:SF2">
    <property type="entry name" value="ANTITOXIN PARD"/>
    <property type="match status" value="1"/>
</dbReference>
<keyword evidence="5" id="KW-0540">Nuclease</keyword>
<dbReference type="EMBL" id="AJ519722">
    <property type="protein sequence ID" value="CAE46774.1"/>
    <property type="molecule type" value="Genomic_DNA"/>
</dbReference>
<dbReference type="Pfam" id="PF03693">
    <property type="entry name" value="ParD_antitoxin"/>
    <property type="match status" value="1"/>
</dbReference>
<dbReference type="NCBIfam" id="TIGR02606">
    <property type="entry name" value="antidote_CC2985"/>
    <property type="match status" value="1"/>
</dbReference>
<keyword evidence="5" id="KW-0378">Hydrolase</keyword>
<dbReference type="SUPFAM" id="SSF47598">
    <property type="entry name" value="Ribbon-helix-helix"/>
    <property type="match status" value="1"/>
</dbReference>
<reference evidence="5" key="1">
    <citation type="journal article" date="2003" name="Microbiology">
        <title>A cryptic plasmid of Yersinia enterocolitica encodes a conjugative transfer system related to the regions of CloDF13 Mob and IncX Pil.</title>
        <authorList>
            <person name="Strauch E."/>
            <person name="Goelz G."/>
            <person name="Knabner D."/>
            <person name="Konietzny A."/>
            <person name="Lanka E."/>
            <person name="Appel B."/>
        </authorList>
    </citation>
    <scope>NUCLEOTIDE SEQUENCE</scope>
    <source>
        <plasmid evidence="5">p29930</plasmid>
    </source>
</reference>
<dbReference type="AlphaFoldDB" id="Q70W47"/>
<evidence type="ECO:0000256" key="3">
    <source>
        <dbReference type="ARBA" id="ARBA00022649"/>
    </source>
</evidence>
<dbReference type="Gene3D" id="6.10.10.120">
    <property type="entry name" value="Antitoxin ParD1-like"/>
    <property type="match status" value="1"/>
</dbReference>
<keyword evidence="5" id="KW-0255">Endonuclease</keyword>
<dbReference type="CDD" id="cd22231">
    <property type="entry name" value="RHH_NikR_HicB-like"/>
    <property type="match status" value="1"/>
</dbReference>
<evidence type="ECO:0000256" key="2">
    <source>
        <dbReference type="ARBA" id="ARBA00017940"/>
    </source>
</evidence>
<organism evidence="5">
    <name type="scientific">Yersinia enterocolitica</name>
    <dbReference type="NCBI Taxonomy" id="630"/>
    <lineage>
        <taxon>Bacteria</taxon>
        <taxon>Pseudomonadati</taxon>
        <taxon>Pseudomonadota</taxon>
        <taxon>Gammaproteobacteria</taxon>
        <taxon>Enterobacterales</taxon>
        <taxon>Yersiniaceae</taxon>
        <taxon>Yersinia</taxon>
    </lineage>
</organism>
<dbReference type="InterPro" id="IPR022789">
    <property type="entry name" value="ParD"/>
</dbReference>
<comment type="function">
    <text evidence="4">Antitoxin component of a type II toxin-antitoxin (TA) system. Neutralizes the effect of toxin ParE.</text>
</comment>
<dbReference type="InterPro" id="IPR010985">
    <property type="entry name" value="Ribbon_hlx_hlx"/>
</dbReference>
<keyword evidence="3" id="KW-1277">Toxin-antitoxin system</keyword>
<dbReference type="GO" id="GO:0004519">
    <property type="term" value="F:endonuclease activity"/>
    <property type="evidence" value="ECO:0007669"/>
    <property type="project" value="UniProtKB-KW"/>
</dbReference>
<comment type="similarity">
    <text evidence="1">Belongs to the ParD antitoxin family.</text>
</comment>
<sequence length="102" mass="11104">MYSLTPGASIPIIVLIVNTGGVMARTTSVTIGEQLDSFISRLIDSGRYGSASEVMRSALRLLEQQETNDEVIRQAVITGLESGESSLSLRDIAAERKLRHRV</sequence>
<proteinExistence type="inferred from homology"/>